<dbReference type="EMBL" id="FNDJ01000007">
    <property type="protein sequence ID" value="SDI80411.1"/>
    <property type="molecule type" value="Genomic_DNA"/>
</dbReference>
<proteinExistence type="predicted"/>
<accession>A0A1G8NJF6</accession>
<feature type="transmembrane region" description="Helical" evidence="2">
    <location>
        <begin position="555"/>
        <end position="575"/>
    </location>
</feature>
<feature type="region of interest" description="Disordered" evidence="1">
    <location>
        <begin position="323"/>
        <end position="386"/>
    </location>
</feature>
<keyword evidence="2" id="KW-1133">Transmembrane helix</keyword>
<name>A0A1G8NJF6_9ACTN</name>
<feature type="compositionally biased region" description="Low complexity" evidence="1">
    <location>
        <begin position="340"/>
        <end position="383"/>
    </location>
</feature>
<evidence type="ECO:0000313" key="5">
    <source>
        <dbReference type="Proteomes" id="UP000199202"/>
    </source>
</evidence>
<evidence type="ECO:0000256" key="2">
    <source>
        <dbReference type="SAM" id="Phobius"/>
    </source>
</evidence>
<keyword evidence="5" id="KW-1185">Reference proteome</keyword>
<sequence length="585" mass="55958">MHRGWVVAGALILAAVPSVPVAAAGVSLVLEKVQGTDGTGKWVRTGDVQRFRVRLNGMARGARVAVASSPVEALAEVACVPSPTRAAQRVMSPKAGAAVGRVGEAAAGASARALAVRALTVAGTSEPMSTLPGTRVCALGKASGAQEVDVTLTAPAGAEKVVLAAAARVRAPSGDGLTTMSKSAVSRVRGAAATSAGGTGATATAAGSAATVADSSGETETSPGQAPTLTREAATITGRAVRVPTKHRYGAQAHSGPLGEPSAAGTGAAGVDAQGRQSGPTTVRSGRTPRVAGGMVAGGVPEVAGGGGLRFPNAVPQETISGASQQALASAPEQARPRLPAQAQPGTAPQAQPGRIAQARSGGARGTRAGLARGARSGVARGAQPGGAAGTLPGMAGALPGAAGTLPGMAGTLPGMAGTSPGTAGMPPGVAGTLPEAVGVPPGGAVGALPGAVPGVQPGGAPAVQPGGAPAVQPGGVPGVQPEAGPQGLLGGVQPVVPGAPPQVLSLPEATAGAVPSTGEEAVRGIAPLPWEAAGRARPMRPVAWVSPLEGGKGFVLAAGGIGLLLGGLWAIGTVQRGRKGRKVL</sequence>
<reference evidence="4 5" key="1">
    <citation type="submission" date="2016-10" db="EMBL/GenBank/DDBJ databases">
        <authorList>
            <person name="de Groot N.N."/>
        </authorList>
    </citation>
    <scope>NUCLEOTIDE SEQUENCE [LARGE SCALE GENOMIC DNA]</scope>
    <source>
        <strain evidence="4 5">CGMCC 4.6533</strain>
    </source>
</reference>
<evidence type="ECO:0000313" key="4">
    <source>
        <dbReference type="EMBL" id="SDI80411.1"/>
    </source>
</evidence>
<dbReference type="STRING" id="633440.SAMN05421869_107144"/>
<keyword evidence="2" id="KW-0812">Transmembrane</keyword>
<dbReference type="RefSeq" id="WP_176993235.1">
    <property type="nucleotide sequence ID" value="NZ_FNDJ01000007.1"/>
</dbReference>
<feature type="compositionally biased region" description="Polar residues" evidence="1">
    <location>
        <begin position="275"/>
        <end position="285"/>
    </location>
</feature>
<feature type="region of interest" description="Disordered" evidence="1">
    <location>
        <begin position="209"/>
        <end position="296"/>
    </location>
</feature>
<organism evidence="4 5">
    <name type="scientific">Nonomuraea jiangxiensis</name>
    <dbReference type="NCBI Taxonomy" id="633440"/>
    <lineage>
        <taxon>Bacteria</taxon>
        <taxon>Bacillati</taxon>
        <taxon>Actinomycetota</taxon>
        <taxon>Actinomycetes</taxon>
        <taxon>Streptosporangiales</taxon>
        <taxon>Streptosporangiaceae</taxon>
        <taxon>Nonomuraea</taxon>
    </lineage>
</organism>
<feature type="compositionally biased region" description="Polar residues" evidence="1">
    <location>
        <begin position="218"/>
        <end position="228"/>
    </location>
</feature>
<dbReference type="AlphaFoldDB" id="A0A1G8NJF6"/>
<gene>
    <name evidence="4" type="ORF">SAMN05421869_107144</name>
</gene>
<protein>
    <submittedName>
        <fullName evidence="4">Uncharacterized protein</fullName>
    </submittedName>
</protein>
<feature type="signal peptide" evidence="3">
    <location>
        <begin position="1"/>
        <end position="23"/>
    </location>
</feature>
<feature type="chain" id="PRO_5011689893" evidence="3">
    <location>
        <begin position="24"/>
        <end position="585"/>
    </location>
</feature>
<evidence type="ECO:0000256" key="3">
    <source>
        <dbReference type="SAM" id="SignalP"/>
    </source>
</evidence>
<keyword evidence="3" id="KW-0732">Signal</keyword>
<dbReference type="Proteomes" id="UP000199202">
    <property type="component" value="Unassembled WGS sequence"/>
</dbReference>
<evidence type="ECO:0000256" key="1">
    <source>
        <dbReference type="SAM" id="MobiDB-lite"/>
    </source>
</evidence>
<keyword evidence="2" id="KW-0472">Membrane</keyword>